<evidence type="ECO:0000256" key="1">
    <source>
        <dbReference type="ARBA" id="ARBA00004123"/>
    </source>
</evidence>
<gene>
    <name evidence="8" type="primary">STE12_2</name>
    <name evidence="8" type="ORF">BGZ96_007108</name>
</gene>
<keyword evidence="8" id="KW-0371">Homeobox</keyword>
<dbReference type="SUPFAM" id="SSF57667">
    <property type="entry name" value="beta-beta-alpha zinc fingers"/>
    <property type="match status" value="1"/>
</dbReference>
<dbReference type="PROSITE" id="PS50157">
    <property type="entry name" value="ZINC_FINGER_C2H2_2"/>
    <property type="match status" value="2"/>
</dbReference>
<dbReference type="Pfam" id="PF00096">
    <property type="entry name" value="zf-C2H2"/>
    <property type="match status" value="1"/>
</dbReference>
<dbReference type="Gene3D" id="3.30.160.60">
    <property type="entry name" value="Classic Zinc Finger"/>
    <property type="match status" value="2"/>
</dbReference>
<feature type="compositionally biased region" description="Basic and acidic residues" evidence="6">
    <location>
        <begin position="337"/>
        <end position="349"/>
    </location>
</feature>
<sequence>MNTITETLQSFTPDGVAPMNRQLPTSTTPSAVSPTQAQLVPEGGVHGTGGLVTSKMDSGHVGPFEPRHGLQPGHPYLEDPGSDDNSESKVPSDPEGSQGLGSDAAHASESNTGLFGSFTLFEGSPTYKKRRRRSTANPSMLSETVERSLEMVSASRGSGSFSHGDSRHSSFDFGHDGGDVYLDGHGSNGGSKGHGLSSGFGQDGGRPLHHQGSASMSSLQALHANAANPSRSYACPVQLCGRLFKRLEHLKRHWRTHTLERPYACTICSKRFSRSDNLAAHRKTHEKPSWATDDDPSREGDQEDELDEDEQDDDLQRLKGYASDHSMTRKRRRTHRDRGMESMSERESMSELSSGDEDDDASMINMMRLSSGVHDPFQQRVGFSKMGLPLDPGHPLHPQQQPQQQQQYPMGAHRQVAFPEMALGAQSFVPGIPMMAGPTSGQYGSFSAGPLSAGFGGFLPNQAVPPPLFTLDEEEEDENEEISGMEKLRYKYEYEIKAAIDSTPVLSEVSKMMATPTYNTGSFGYTSPMPEYVTYGSFPLATPVSLGHRYSYDPSVAASSTLFSTAMAPSSSTTSSSSVSTTMSGGPTNYPVVHTAALPPSHHHQEFLEFSMLPNVPI</sequence>
<evidence type="ECO:0000256" key="6">
    <source>
        <dbReference type="SAM" id="MobiDB-lite"/>
    </source>
</evidence>
<dbReference type="Pfam" id="PF13912">
    <property type="entry name" value="zf-C2H2_6"/>
    <property type="match status" value="1"/>
</dbReference>
<evidence type="ECO:0000256" key="5">
    <source>
        <dbReference type="PROSITE-ProRule" id="PRU00042"/>
    </source>
</evidence>
<dbReference type="PANTHER" id="PTHR47427">
    <property type="entry name" value="PROTEIN STE12"/>
    <property type="match status" value="1"/>
</dbReference>
<dbReference type="GO" id="GO:0003677">
    <property type="term" value="F:DNA binding"/>
    <property type="evidence" value="ECO:0007669"/>
    <property type="project" value="UniProtKB-KW"/>
</dbReference>
<reference evidence="8 9" key="1">
    <citation type="journal article" date="2020" name="Fungal Divers.">
        <title>Resolving the Mortierellaceae phylogeny through synthesis of multi-gene phylogenetics and phylogenomics.</title>
        <authorList>
            <person name="Vandepol N."/>
            <person name="Liber J."/>
            <person name="Desiro A."/>
            <person name="Na H."/>
            <person name="Kennedy M."/>
            <person name="Barry K."/>
            <person name="Grigoriev I.V."/>
            <person name="Miller A.N."/>
            <person name="O'Donnell K."/>
            <person name="Stajich J.E."/>
            <person name="Bonito G."/>
        </authorList>
    </citation>
    <scope>NUCLEOTIDE SEQUENCE [LARGE SCALE GENOMIC DNA]</scope>
    <source>
        <strain evidence="8 9">AD045</strain>
    </source>
</reference>
<feature type="region of interest" description="Disordered" evidence="6">
    <location>
        <begin position="279"/>
        <end position="358"/>
    </location>
</feature>
<feature type="region of interest" description="Disordered" evidence="6">
    <location>
        <begin position="182"/>
        <end position="217"/>
    </location>
</feature>
<dbReference type="PROSITE" id="PS00028">
    <property type="entry name" value="ZINC_FINGER_C2H2_1"/>
    <property type="match status" value="2"/>
</dbReference>
<feature type="compositionally biased region" description="Gly residues" evidence="6">
    <location>
        <begin position="186"/>
        <end position="204"/>
    </location>
</feature>
<feature type="region of interest" description="Disordered" evidence="6">
    <location>
        <begin position="1"/>
        <end position="166"/>
    </location>
</feature>
<evidence type="ECO:0000256" key="4">
    <source>
        <dbReference type="ARBA" id="ARBA00023242"/>
    </source>
</evidence>
<keyword evidence="5" id="KW-0479">Metal-binding</keyword>
<keyword evidence="8" id="KW-0238">DNA-binding</keyword>
<comment type="caution">
    <text evidence="8">The sequence shown here is derived from an EMBL/GenBank/DDBJ whole genome shotgun (WGS) entry which is preliminary data.</text>
</comment>
<dbReference type="EMBL" id="JAAAIM010000355">
    <property type="protein sequence ID" value="KAG0289331.1"/>
    <property type="molecule type" value="Genomic_DNA"/>
</dbReference>
<comment type="subcellular location">
    <subcellularLocation>
        <location evidence="1">Nucleus</location>
    </subcellularLocation>
</comment>
<dbReference type="Proteomes" id="UP001194696">
    <property type="component" value="Unassembled WGS sequence"/>
</dbReference>
<dbReference type="InterPro" id="IPR036236">
    <property type="entry name" value="Znf_C2H2_sf"/>
</dbReference>
<proteinExistence type="predicted"/>
<feature type="compositionally biased region" description="Acidic residues" evidence="6">
    <location>
        <begin position="301"/>
        <end position="313"/>
    </location>
</feature>
<keyword evidence="4" id="KW-0539">Nucleus</keyword>
<feature type="domain" description="C2H2-type" evidence="7">
    <location>
        <begin position="233"/>
        <end position="262"/>
    </location>
</feature>
<dbReference type="InterPro" id="IPR013087">
    <property type="entry name" value="Znf_C2H2_type"/>
</dbReference>
<feature type="compositionally biased region" description="Polar residues" evidence="6">
    <location>
        <begin position="1"/>
        <end position="12"/>
    </location>
</feature>
<keyword evidence="5" id="KW-0862">Zinc</keyword>
<feature type="compositionally biased region" description="Low complexity" evidence="6">
    <location>
        <begin position="24"/>
        <end position="35"/>
    </location>
</feature>
<dbReference type="SMART" id="SM00355">
    <property type="entry name" value="ZnF_C2H2"/>
    <property type="match status" value="2"/>
</dbReference>
<keyword evidence="3" id="KW-0804">Transcription</keyword>
<accession>A0ABQ7K146</accession>
<feature type="domain" description="C2H2-type" evidence="7">
    <location>
        <begin position="263"/>
        <end position="285"/>
    </location>
</feature>
<organism evidence="8 9">
    <name type="scientific">Linnemannia gamsii</name>
    <dbReference type="NCBI Taxonomy" id="64522"/>
    <lineage>
        <taxon>Eukaryota</taxon>
        <taxon>Fungi</taxon>
        <taxon>Fungi incertae sedis</taxon>
        <taxon>Mucoromycota</taxon>
        <taxon>Mortierellomycotina</taxon>
        <taxon>Mortierellomycetes</taxon>
        <taxon>Mortierellales</taxon>
        <taxon>Mortierellaceae</taxon>
        <taxon>Linnemannia</taxon>
    </lineage>
</organism>
<evidence type="ECO:0000313" key="9">
    <source>
        <dbReference type="Proteomes" id="UP001194696"/>
    </source>
</evidence>
<keyword evidence="5" id="KW-0863">Zinc-finger</keyword>
<evidence type="ECO:0000256" key="2">
    <source>
        <dbReference type="ARBA" id="ARBA00023015"/>
    </source>
</evidence>
<evidence type="ECO:0000256" key="3">
    <source>
        <dbReference type="ARBA" id="ARBA00023163"/>
    </source>
</evidence>
<dbReference type="PANTHER" id="PTHR47427:SF1">
    <property type="entry name" value="PROTEIN STE12"/>
    <property type="match status" value="1"/>
</dbReference>
<keyword evidence="9" id="KW-1185">Reference proteome</keyword>
<evidence type="ECO:0000313" key="8">
    <source>
        <dbReference type="EMBL" id="KAG0289331.1"/>
    </source>
</evidence>
<keyword evidence="2" id="KW-0805">Transcription regulation</keyword>
<protein>
    <submittedName>
        <fullName evidence="8">Homeodomain transcription factor ste12</fullName>
    </submittedName>
</protein>
<name>A0ABQ7K146_9FUNG</name>
<dbReference type="InterPro" id="IPR052127">
    <property type="entry name" value="STE12_transcription_factor"/>
</dbReference>
<evidence type="ECO:0000259" key="7">
    <source>
        <dbReference type="PROSITE" id="PS50157"/>
    </source>
</evidence>